<accession>A0A397PIA9</accession>
<dbReference type="OrthoDB" id="9785413at2"/>
<organism evidence="2 3">
    <name type="scientific">Dichotomicrobium thermohalophilum</name>
    <dbReference type="NCBI Taxonomy" id="933063"/>
    <lineage>
        <taxon>Bacteria</taxon>
        <taxon>Pseudomonadati</taxon>
        <taxon>Pseudomonadota</taxon>
        <taxon>Alphaproteobacteria</taxon>
        <taxon>Hyphomicrobiales</taxon>
        <taxon>Hyphomicrobiaceae</taxon>
        <taxon>Dichotomicrobium</taxon>
    </lineage>
</organism>
<keyword evidence="3" id="KW-1185">Reference proteome</keyword>
<dbReference type="SUPFAM" id="SSF51338">
    <property type="entry name" value="Composite domain of metallo-dependent hydrolases"/>
    <property type="match status" value="1"/>
</dbReference>
<dbReference type="InterPro" id="IPR051781">
    <property type="entry name" value="Metallo-dep_Hydrolase"/>
</dbReference>
<comment type="caution">
    <text evidence="2">The sequence shown here is derived from an EMBL/GenBank/DDBJ whole genome shotgun (WGS) entry which is preliminary data.</text>
</comment>
<dbReference type="InterPro" id="IPR011059">
    <property type="entry name" value="Metal-dep_hydrolase_composite"/>
</dbReference>
<dbReference type="NCBIfam" id="NF011984">
    <property type="entry name" value="PRK15446.1-5"/>
    <property type="match status" value="1"/>
</dbReference>
<dbReference type="InterPro" id="IPR012696">
    <property type="entry name" value="PhnM"/>
</dbReference>
<dbReference type="Proteomes" id="UP000266273">
    <property type="component" value="Unassembled WGS sequence"/>
</dbReference>
<feature type="domain" description="Amidohydrolase 3" evidence="1">
    <location>
        <begin position="176"/>
        <end position="364"/>
    </location>
</feature>
<dbReference type="InterPro" id="IPR013108">
    <property type="entry name" value="Amidohydro_3"/>
</dbReference>
<dbReference type="CDD" id="cd01306">
    <property type="entry name" value="PhnM"/>
    <property type="match status" value="1"/>
</dbReference>
<protein>
    <submittedName>
        <fullName evidence="2">Alpha-D-ribose 1-methylphosphonate 5-triphosphate diphosphatase</fullName>
    </submittedName>
</protein>
<dbReference type="Gene3D" id="3.20.20.140">
    <property type="entry name" value="Metal-dependent hydrolases"/>
    <property type="match status" value="2"/>
</dbReference>
<evidence type="ECO:0000313" key="3">
    <source>
        <dbReference type="Proteomes" id="UP000266273"/>
    </source>
</evidence>
<dbReference type="AlphaFoldDB" id="A0A397PIA9"/>
<dbReference type="Gene3D" id="2.30.40.10">
    <property type="entry name" value="Urease, subunit C, domain 1"/>
    <property type="match status" value="1"/>
</dbReference>
<dbReference type="EMBL" id="QXDF01000002">
    <property type="protein sequence ID" value="RIA47619.1"/>
    <property type="molecule type" value="Genomic_DNA"/>
</dbReference>
<dbReference type="NCBIfam" id="NF011981">
    <property type="entry name" value="PRK15446.1-2"/>
    <property type="match status" value="1"/>
</dbReference>
<evidence type="ECO:0000313" key="2">
    <source>
        <dbReference type="EMBL" id="RIA47619.1"/>
    </source>
</evidence>
<dbReference type="NCBIfam" id="NF011990">
    <property type="entry name" value="PRK15446.2-6"/>
    <property type="match status" value="1"/>
</dbReference>
<name>A0A397PIA9_9HYPH</name>
<dbReference type="PIRSF" id="PIRSF038971">
    <property type="entry name" value="PhnM"/>
    <property type="match status" value="1"/>
</dbReference>
<evidence type="ECO:0000259" key="1">
    <source>
        <dbReference type="Pfam" id="PF07969"/>
    </source>
</evidence>
<sequence length="386" mass="41829">MPIGLSEKEHVLTNARVVLRNSVIEGSVVLRDGAIRAVDDSPSHLPGAEDFEGDLLLPGLVELHSDNLERHVMPRPGTQWPVDAAVLNHDREMTAFGVTTVCNALSVGEVHSQAMRLALLEEMASGLDRQIAAGTLKADHHLHWRCELSYGGLLELLEPLLEHSRLRILSLMDHTPGQRQFTDEERYATYYQGKFNMSDADLAAFIAERKSDQQRYSQRNRAQTVRWAHERGLVLASHDDATLAHVAEAAADGVAVAEFPTTLEAARAAHEAGQAVLMGGPNIVRGGSHSGNVNALELAEAGTLDVLSGDYVPAALGHAMLLLPRLCEQISLPQAVAMATRNPARAIGLEDRGEIAAGQRADLVRVHDRDGMPGVRAVWCVGERIA</sequence>
<dbReference type="NCBIfam" id="TIGR02318">
    <property type="entry name" value="phosphono_phnM"/>
    <property type="match status" value="1"/>
</dbReference>
<gene>
    <name evidence="2" type="ORF">BXY53_2177</name>
</gene>
<dbReference type="Pfam" id="PF07969">
    <property type="entry name" value="Amidohydro_3"/>
    <property type="match status" value="1"/>
</dbReference>
<dbReference type="PANTHER" id="PTHR43135:SF3">
    <property type="entry name" value="ALPHA-D-RIBOSE 1-METHYLPHOSPHONATE 5-TRIPHOSPHATE DIPHOSPHATASE"/>
    <property type="match status" value="1"/>
</dbReference>
<dbReference type="NCBIfam" id="NF011987">
    <property type="entry name" value="PRK15446.2-3"/>
    <property type="match status" value="1"/>
</dbReference>
<dbReference type="SUPFAM" id="SSF51556">
    <property type="entry name" value="Metallo-dependent hydrolases"/>
    <property type="match status" value="1"/>
</dbReference>
<proteinExistence type="predicted"/>
<dbReference type="GO" id="GO:0016810">
    <property type="term" value="F:hydrolase activity, acting on carbon-nitrogen (but not peptide) bonds"/>
    <property type="evidence" value="ECO:0007669"/>
    <property type="project" value="InterPro"/>
</dbReference>
<dbReference type="InterPro" id="IPR032466">
    <property type="entry name" value="Metal_Hydrolase"/>
</dbReference>
<dbReference type="PANTHER" id="PTHR43135">
    <property type="entry name" value="ALPHA-D-RIBOSE 1-METHYLPHOSPHONATE 5-TRIPHOSPHATE DIPHOSPHATASE"/>
    <property type="match status" value="1"/>
</dbReference>
<dbReference type="GO" id="GO:0019700">
    <property type="term" value="P:organic phosphonate catabolic process"/>
    <property type="evidence" value="ECO:0007669"/>
    <property type="project" value="InterPro"/>
</dbReference>
<reference evidence="2 3" key="1">
    <citation type="submission" date="2018-08" db="EMBL/GenBank/DDBJ databases">
        <title>Genomic Encyclopedia of Archaeal and Bacterial Type Strains, Phase II (KMG-II): from individual species to whole genera.</title>
        <authorList>
            <person name="Goeker M."/>
        </authorList>
    </citation>
    <scope>NUCLEOTIDE SEQUENCE [LARGE SCALE GENOMIC DNA]</scope>
    <source>
        <strain evidence="2 3">DSM 5002</strain>
    </source>
</reference>